<keyword evidence="1" id="KW-0732">Signal</keyword>
<dbReference type="GO" id="GO:0016787">
    <property type="term" value="F:hydrolase activity"/>
    <property type="evidence" value="ECO:0007669"/>
    <property type="project" value="UniProtKB-KW"/>
</dbReference>
<dbReference type="Pfam" id="PF06439">
    <property type="entry name" value="3keto-disac_hyd"/>
    <property type="match status" value="1"/>
</dbReference>
<protein>
    <submittedName>
        <fullName evidence="3">Glycosyl hydrolase</fullName>
    </submittedName>
</protein>
<dbReference type="EMBL" id="BKAU01000001">
    <property type="protein sequence ID" value="GEP94249.1"/>
    <property type="molecule type" value="Genomic_DNA"/>
</dbReference>
<dbReference type="Gene3D" id="2.60.120.560">
    <property type="entry name" value="Exo-inulinase, domain 1"/>
    <property type="match status" value="1"/>
</dbReference>
<dbReference type="InterPro" id="IPR010496">
    <property type="entry name" value="AL/BT2_dom"/>
</dbReference>
<proteinExistence type="predicted"/>
<comment type="caution">
    <text evidence="3">The sequence shown here is derived from an EMBL/GenBank/DDBJ whole genome shotgun (WGS) entry which is preliminary data.</text>
</comment>
<organism evidence="3 4">
    <name type="scientific">Chitinophaga cymbidii</name>
    <dbReference type="NCBI Taxonomy" id="1096750"/>
    <lineage>
        <taxon>Bacteria</taxon>
        <taxon>Pseudomonadati</taxon>
        <taxon>Bacteroidota</taxon>
        <taxon>Chitinophagia</taxon>
        <taxon>Chitinophagales</taxon>
        <taxon>Chitinophagaceae</taxon>
        <taxon>Chitinophaga</taxon>
    </lineage>
</organism>
<feature type="chain" id="PRO_5022127228" evidence="1">
    <location>
        <begin position="34"/>
        <end position="250"/>
    </location>
</feature>
<evidence type="ECO:0000259" key="2">
    <source>
        <dbReference type="Pfam" id="PF06439"/>
    </source>
</evidence>
<reference evidence="3 4" key="1">
    <citation type="submission" date="2019-07" db="EMBL/GenBank/DDBJ databases">
        <title>Whole genome shotgun sequence of Chitinophaga cymbidii NBRC 109752.</title>
        <authorList>
            <person name="Hosoyama A."/>
            <person name="Uohara A."/>
            <person name="Ohji S."/>
            <person name="Ichikawa N."/>
        </authorList>
    </citation>
    <scope>NUCLEOTIDE SEQUENCE [LARGE SCALE GENOMIC DNA]</scope>
    <source>
        <strain evidence="3 4">NBRC 109752</strain>
    </source>
</reference>
<dbReference type="OrthoDB" id="659240at2"/>
<feature type="domain" description="3-keto-alpha-glucoside-1,2-lyase/3-keto-2-hydroxy-glucal hydratase" evidence="2">
    <location>
        <begin position="48"/>
        <end position="247"/>
    </location>
</feature>
<evidence type="ECO:0000313" key="3">
    <source>
        <dbReference type="EMBL" id="GEP94249.1"/>
    </source>
</evidence>
<sequence length="250" mass="28387">MGMSVPNSTIMKRINRQIYLLTLLIPLCGFCVAGTPGDTATEQRNKGKWTALFDGTSTDHWRGYKKDHLPAEWKIEDGTFTLTKKGGGYIVTKEQFESFDLRLDWKISEAGNSGLLFHVSEDPQFKYVYQTGPEVQILDDERHPDAKKGKEGTHKAGANYDLMPPMAASVKPAGEWNHVRLKVKKGHVQCWLNGKKVQDYRLGSPEWQQLVAKSKFAAMPQYGKFASGHIALQDHGDRVWFRNIRIRRLP</sequence>
<gene>
    <name evidence="3" type="ORF">CCY01nite_05090</name>
</gene>
<name>A0A512REW6_9BACT</name>
<dbReference type="Proteomes" id="UP000321436">
    <property type="component" value="Unassembled WGS sequence"/>
</dbReference>
<evidence type="ECO:0000256" key="1">
    <source>
        <dbReference type="SAM" id="SignalP"/>
    </source>
</evidence>
<keyword evidence="3" id="KW-0378">Hydrolase</keyword>
<evidence type="ECO:0000313" key="4">
    <source>
        <dbReference type="Proteomes" id="UP000321436"/>
    </source>
</evidence>
<keyword evidence="4" id="KW-1185">Reference proteome</keyword>
<accession>A0A512REW6</accession>
<dbReference type="AlphaFoldDB" id="A0A512REW6"/>
<feature type="signal peptide" evidence="1">
    <location>
        <begin position="1"/>
        <end position="33"/>
    </location>
</feature>